<comment type="function">
    <text evidence="6">One of the early assembly proteins it binds 23S rRNA. One of the proteins that surrounds the polypeptide exit tunnel on the outside of the ribosome. Forms the main docking site for trigger factor binding to the ribosome.</text>
</comment>
<evidence type="ECO:0000256" key="5">
    <source>
        <dbReference type="ARBA" id="ARBA00023274"/>
    </source>
</evidence>
<keyword evidence="2 6" id="KW-0699">rRNA-binding</keyword>
<evidence type="ECO:0000313" key="8">
    <source>
        <dbReference type="EMBL" id="QCT42232.1"/>
    </source>
</evidence>
<sequence length="106" mass="12098">MKQMTIIPRISEKAYAQSANGVYVFRVPLNLNKNEIKAAVEAQFDVTVLKVKTLVQDGKAVRFSRGKNRYPGTTTRKDWKKAYVTLKDGDKLDVFDAVEQQMEETK</sequence>
<dbReference type="EMBL" id="CP040004">
    <property type="protein sequence ID" value="QCT42232.1"/>
    <property type="molecule type" value="Genomic_DNA"/>
</dbReference>
<evidence type="ECO:0000256" key="1">
    <source>
        <dbReference type="ARBA" id="ARBA00006700"/>
    </source>
</evidence>
<evidence type="ECO:0000256" key="2">
    <source>
        <dbReference type="ARBA" id="ARBA00022730"/>
    </source>
</evidence>
<organism evidence="8 9">
    <name type="scientific">Candidatus Nanosynbacter featherlites</name>
    <dbReference type="NCBI Taxonomy" id="2572088"/>
    <lineage>
        <taxon>Bacteria</taxon>
        <taxon>Candidatus Saccharimonadota</taxon>
        <taxon>Candidatus Saccharimonadia</taxon>
        <taxon>Candidatus Nanosynbacterales</taxon>
        <taxon>Candidatus Nanosynbacteraceae</taxon>
        <taxon>Candidatus Nanosynbacter</taxon>
    </lineage>
</organism>
<comment type="subunit">
    <text evidence="6">Part of the 50S ribosomal subunit. Contacts protein L29, and trigger factor when it is bound to the ribosome.</text>
</comment>
<dbReference type="GO" id="GO:1990904">
    <property type="term" value="C:ribonucleoprotein complex"/>
    <property type="evidence" value="ECO:0007669"/>
    <property type="project" value="UniProtKB-KW"/>
</dbReference>
<dbReference type="RefSeq" id="WP_138078981.1">
    <property type="nucleotide sequence ID" value="NZ_CP040004.1"/>
</dbReference>
<dbReference type="AlphaFoldDB" id="A0A4P9A369"/>
<dbReference type="GO" id="GO:0003735">
    <property type="term" value="F:structural constituent of ribosome"/>
    <property type="evidence" value="ECO:0007669"/>
    <property type="project" value="InterPro"/>
</dbReference>
<gene>
    <name evidence="6" type="primary">rplW</name>
    <name evidence="8" type="ORF">FBF37_01990</name>
</gene>
<comment type="similarity">
    <text evidence="1 6 7">Belongs to the universal ribosomal protein uL23 family.</text>
</comment>
<name>A0A4P9A369_9BACT</name>
<dbReference type="InterPro" id="IPR001014">
    <property type="entry name" value="Ribosomal_uL23_CS"/>
</dbReference>
<protein>
    <recommendedName>
        <fullName evidence="6">Large ribosomal subunit protein uL23</fullName>
    </recommendedName>
</protein>
<keyword evidence="5 6" id="KW-0687">Ribonucleoprotein</keyword>
<evidence type="ECO:0000256" key="4">
    <source>
        <dbReference type="ARBA" id="ARBA00022980"/>
    </source>
</evidence>
<evidence type="ECO:0000256" key="3">
    <source>
        <dbReference type="ARBA" id="ARBA00022884"/>
    </source>
</evidence>
<dbReference type="InterPro" id="IPR012678">
    <property type="entry name" value="Ribosomal_uL23/eL15/eS24_sf"/>
</dbReference>
<dbReference type="GO" id="GO:0005840">
    <property type="term" value="C:ribosome"/>
    <property type="evidence" value="ECO:0007669"/>
    <property type="project" value="UniProtKB-KW"/>
</dbReference>
<dbReference type="Gene3D" id="3.30.70.330">
    <property type="match status" value="1"/>
</dbReference>
<dbReference type="GO" id="GO:0006412">
    <property type="term" value="P:translation"/>
    <property type="evidence" value="ECO:0007669"/>
    <property type="project" value="UniProtKB-UniRule"/>
</dbReference>
<dbReference type="HAMAP" id="MF_01369_B">
    <property type="entry name" value="Ribosomal_uL23_B"/>
    <property type="match status" value="1"/>
</dbReference>
<keyword evidence="3 6" id="KW-0694">RNA-binding</keyword>
<evidence type="ECO:0000313" key="9">
    <source>
        <dbReference type="Proteomes" id="UP000310639"/>
    </source>
</evidence>
<dbReference type="InterPro" id="IPR012677">
    <property type="entry name" value="Nucleotide-bd_a/b_plait_sf"/>
</dbReference>
<dbReference type="PANTHER" id="PTHR11620">
    <property type="entry name" value="60S RIBOSOMAL PROTEIN L23A"/>
    <property type="match status" value="1"/>
</dbReference>
<proteinExistence type="inferred from homology"/>
<dbReference type="Proteomes" id="UP000310639">
    <property type="component" value="Chromosome"/>
</dbReference>
<dbReference type="GO" id="GO:0019843">
    <property type="term" value="F:rRNA binding"/>
    <property type="evidence" value="ECO:0007669"/>
    <property type="project" value="UniProtKB-UniRule"/>
</dbReference>
<reference evidence="8 9" key="1">
    <citation type="submission" date="2019-04" db="EMBL/GenBank/DDBJ databases">
        <title>Saccharibacteria TM7 genomes.</title>
        <authorList>
            <person name="Bor B."/>
            <person name="He X."/>
            <person name="Chen T."/>
            <person name="Dewhirst F.E."/>
        </authorList>
    </citation>
    <scope>NUCLEOTIDE SEQUENCE [LARGE SCALE GENOMIC DNA]</scope>
    <source>
        <strain evidence="8 9">BB001</strain>
    </source>
</reference>
<evidence type="ECO:0000256" key="7">
    <source>
        <dbReference type="RuleBase" id="RU003934"/>
    </source>
</evidence>
<dbReference type="Pfam" id="PF00276">
    <property type="entry name" value="Ribosomal_L23"/>
    <property type="match status" value="1"/>
</dbReference>
<keyword evidence="4 6" id="KW-0689">Ribosomal protein</keyword>
<dbReference type="InterPro" id="IPR013025">
    <property type="entry name" value="Ribosomal_uL23-like"/>
</dbReference>
<keyword evidence="9" id="KW-1185">Reference proteome</keyword>
<dbReference type="SUPFAM" id="SSF54189">
    <property type="entry name" value="Ribosomal proteins S24e, L23 and L15e"/>
    <property type="match status" value="1"/>
</dbReference>
<dbReference type="KEGG" id="nft:FBF37_01990"/>
<accession>A0A4P9A369</accession>
<dbReference type="OrthoDB" id="9793353at2"/>
<dbReference type="PROSITE" id="PS00050">
    <property type="entry name" value="RIBOSOMAL_L23"/>
    <property type="match status" value="1"/>
</dbReference>
<evidence type="ECO:0000256" key="6">
    <source>
        <dbReference type="HAMAP-Rule" id="MF_01369"/>
    </source>
</evidence>